<sequence>MQITVNGETVTTEPVTVLAYLESIGIDPRRVAVELNRDILPKAEYPATLLAEGDQIEIVQFVGGG</sequence>
<dbReference type="PANTHER" id="PTHR34472">
    <property type="entry name" value="SULFUR CARRIER PROTEIN THIS"/>
    <property type="match status" value="1"/>
</dbReference>
<dbReference type="CDD" id="cd00565">
    <property type="entry name" value="Ubl_ThiS"/>
    <property type="match status" value="1"/>
</dbReference>
<keyword evidence="2" id="KW-1185">Reference proteome</keyword>
<dbReference type="PANTHER" id="PTHR34472:SF1">
    <property type="entry name" value="SULFUR CARRIER PROTEIN THIS"/>
    <property type="match status" value="1"/>
</dbReference>
<dbReference type="Pfam" id="PF02597">
    <property type="entry name" value="ThiS"/>
    <property type="match status" value="1"/>
</dbReference>
<dbReference type="RefSeq" id="WP_199385478.1">
    <property type="nucleotide sequence ID" value="NZ_JAEMHM010000015.1"/>
</dbReference>
<name>A0A8J7M0X3_9BACT</name>
<organism evidence="1 2">
    <name type="scientific">Geomesophilobacter sediminis</name>
    <dbReference type="NCBI Taxonomy" id="2798584"/>
    <lineage>
        <taxon>Bacteria</taxon>
        <taxon>Pseudomonadati</taxon>
        <taxon>Thermodesulfobacteriota</taxon>
        <taxon>Desulfuromonadia</taxon>
        <taxon>Geobacterales</taxon>
        <taxon>Geobacteraceae</taxon>
        <taxon>Geomesophilobacter</taxon>
    </lineage>
</organism>
<evidence type="ECO:0000313" key="2">
    <source>
        <dbReference type="Proteomes" id="UP000636888"/>
    </source>
</evidence>
<accession>A0A8J7M0X3</accession>
<dbReference type="Gene3D" id="3.10.20.30">
    <property type="match status" value="1"/>
</dbReference>
<reference evidence="1" key="1">
    <citation type="submission" date="2020-12" db="EMBL/GenBank/DDBJ databases">
        <title>Geomonas sp. Red875, isolated from river sediment.</title>
        <authorList>
            <person name="Xu Z."/>
            <person name="Zhang Z."/>
            <person name="Masuda Y."/>
            <person name="Itoh H."/>
            <person name="Senoo K."/>
        </authorList>
    </citation>
    <scope>NUCLEOTIDE SEQUENCE</scope>
    <source>
        <strain evidence="1">Red875</strain>
    </source>
</reference>
<dbReference type="NCBIfam" id="TIGR01683">
    <property type="entry name" value="thiS"/>
    <property type="match status" value="1"/>
</dbReference>
<dbReference type="EMBL" id="JAEMHM010000015">
    <property type="protein sequence ID" value="MBJ6726568.1"/>
    <property type="molecule type" value="Genomic_DNA"/>
</dbReference>
<comment type="caution">
    <text evidence="1">The sequence shown here is derived from an EMBL/GenBank/DDBJ whole genome shotgun (WGS) entry which is preliminary data.</text>
</comment>
<dbReference type="InterPro" id="IPR010035">
    <property type="entry name" value="Thi_S"/>
</dbReference>
<proteinExistence type="predicted"/>
<dbReference type="InterPro" id="IPR003749">
    <property type="entry name" value="ThiS/MoaD-like"/>
</dbReference>
<dbReference type="AlphaFoldDB" id="A0A8J7M0X3"/>
<dbReference type="Proteomes" id="UP000636888">
    <property type="component" value="Unassembled WGS sequence"/>
</dbReference>
<gene>
    <name evidence="1" type="primary">thiS</name>
    <name evidence="1" type="ORF">JFN93_17795</name>
</gene>
<evidence type="ECO:0000313" key="1">
    <source>
        <dbReference type="EMBL" id="MBJ6726568.1"/>
    </source>
</evidence>
<dbReference type="InterPro" id="IPR016155">
    <property type="entry name" value="Mopterin_synth/thiamin_S_b"/>
</dbReference>
<protein>
    <submittedName>
        <fullName evidence="1">Sulfur carrier protein ThiS</fullName>
    </submittedName>
</protein>
<dbReference type="SUPFAM" id="SSF54285">
    <property type="entry name" value="MoaD/ThiS"/>
    <property type="match status" value="1"/>
</dbReference>
<dbReference type="InterPro" id="IPR012675">
    <property type="entry name" value="Beta-grasp_dom_sf"/>
</dbReference>